<dbReference type="RefSeq" id="WP_290266454.1">
    <property type="nucleotide sequence ID" value="NZ_JAUFQQ010000005.1"/>
</dbReference>
<organism evidence="1 2">
    <name type="scientific">Flavobacterium branchiarum</name>
    <dbReference type="NCBI Taxonomy" id="1114870"/>
    <lineage>
        <taxon>Bacteria</taxon>
        <taxon>Pseudomonadati</taxon>
        <taxon>Bacteroidota</taxon>
        <taxon>Flavobacteriia</taxon>
        <taxon>Flavobacteriales</taxon>
        <taxon>Flavobacteriaceae</taxon>
        <taxon>Flavobacterium</taxon>
    </lineage>
</organism>
<reference evidence="1 2" key="1">
    <citation type="submission" date="2024-09" db="EMBL/GenBank/DDBJ databases">
        <authorList>
            <person name="Sun Q."/>
            <person name="Mori K."/>
        </authorList>
    </citation>
    <scope>NUCLEOTIDE SEQUENCE [LARGE SCALE GENOMIC DNA]</scope>
    <source>
        <strain evidence="1 2">CECT 7908</strain>
    </source>
</reference>
<evidence type="ECO:0000313" key="1">
    <source>
        <dbReference type="EMBL" id="MFB9065348.1"/>
    </source>
</evidence>
<accession>A0ABV5FP71</accession>
<dbReference type="EMBL" id="JBHMEX010000045">
    <property type="protein sequence ID" value="MFB9065348.1"/>
    <property type="molecule type" value="Genomic_DNA"/>
</dbReference>
<evidence type="ECO:0000313" key="2">
    <source>
        <dbReference type="Proteomes" id="UP001589589"/>
    </source>
</evidence>
<protein>
    <recommendedName>
        <fullName evidence="3">Carboxypeptidase regulatory-like domain-containing protein</fullName>
    </recommendedName>
</protein>
<gene>
    <name evidence="1" type="ORF">ACFFUQ_15085</name>
</gene>
<comment type="caution">
    <text evidence="1">The sequence shown here is derived from an EMBL/GenBank/DDBJ whole genome shotgun (WGS) entry which is preliminary data.</text>
</comment>
<keyword evidence="2" id="KW-1185">Reference proteome</keyword>
<proteinExistence type="predicted"/>
<sequence>MERRLFVKKTSLLTSGILILSTDSILATTATTTQKNVTNVNLIPALAIGKTIIIKGLVLDAKTNLPINTDIKISAKRNRFYSKNNSLNALNGEYSIYTGFTNSGKISEKLNFEINAPGYKPYNGNLYVTKNGCNVHSDQWQYNPGYKPEYRPINKEQVNTITSTFNFYLVKAS</sequence>
<evidence type="ECO:0008006" key="3">
    <source>
        <dbReference type="Google" id="ProtNLM"/>
    </source>
</evidence>
<name>A0ABV5FP71_9FLAO</name>
<dbReference type="Proteomes" id="UP001589589">
    <property type="component" value="Unassembled WGS sequence"/>
</dbReference>